<gene>
    <name evidence="5" type="ORF">OMP40_17485</name>
</gene>
<keyword evidence="4" id="KW-0732">Signal</keyword>
<dbReference type="EMBL" id="JAPDIA010000005">
    <property type="protein sequence ID" value="MDG0810958.1"/>
    <property type="molecule type" value="Genomic_DNA"/>
</dbReference>
<dbReference type="SUPFAM" id="SSF53850">
    <property type="entry name" value="Periplasmic binding protein-like II"/>
    <property type="match status" value="1"/>
</dbReference>
<dbReference type="PANTHER" id="PTHR43649:SF29">
    <property type="entry name" value="OSMOPROTECTIVE COMPOUNDS-BINDING PROTEIN GGTB"/>
    <property type="match status" value="1"/>
</dbReference>
<dbReference type="Proteomes" id="UP001153404">
    <property type="component" value="Unassembled WGS sequence"/>
</dbReference>
<protein>
    <submittedName>
        <fullName evidence="5">Extracellular solute-binding protein</fullName>
    </submittedName>
</protein>
<dbReference type="Gene3D" id="3.40.190.10">
    <property type="entry name" value="Periplasmic binding protein-like II"/>
    <property type="match status" value="1"/>
</dbReference>
<evidence type="ECO:0000256" key="4">
    <source>
        <dbReference type="SAM" id="SignalP"/>
    </source>
</evidence>
<keyword evidence="6" id="KW-1185">Reference proteome</keyword>
<evidence type="ECO:0000256" key="1">
    <source>
        <dbReference type="ARBA" id="ARBA00008520"/>
    </source>
</evidence>
<proteinExistence type="inferred from homology"/>
<feature type="compositionally biased region" description="Low complexity" evidence="3">
    <location>
        <begin position="37"/>
        <end position="58"/>
    </location>
</feature>
<evidence type="ECO:0000256" key="3">
    <source>
        <dbReference type="SAM" id="MobiDB-lite"/>
    </source>
</evidence>
<evidence type="ECO:0000313" key="6">
    <source>
        <dbReference type="Proteomes" id="UP001153404"/>
    </source>
</evidence>
<feature type="chain" id="PRO_5040983156" evidence="4">
    <location>
        <begin position="19"/>
        <end position="586"/>
    </location>
</feature>
<dbReference type="Pfam" id="PF01547">
    <property type="entry name" value="SBP_bac_1"/>
    <property type="match status" value="1"/>
</dbReference>
<accession>A0A9X4QU14</accession>
<dbReference type="InterPro" id="IPR050490">
    <property type="entry name" value="Bact_solute-bd_prot1"/>
</dbReference>
<comment type="caution">
    <text evidence="5">The sequence shown here is derived from an EMBL/GenBank/DDBJ whole genome shotgun (WGS) entry which is preliminary data.</text>
</comment>
<feature type="region of interest" description="Disordered" evidence="3">
    <location>
        <begin position="27"/>
        <end position="58"/>
    </location>
</feature>
<dbReference type="AlphaFoldDB" id="A0A9X4QU14"/>
<dbReference type="RefSeq" id="WP_277533347.1">
    <property type="nucleotide sequence ID" value="NZ_JAPDIA010000005.1"/>
</dbReference>
<feature type="signal peptide" evidence="4">
    <location>
        <begin position="1"/>
        <end position="18"/>
    </location>
</feature>
<evidence type="ECO:0000256" key="2">
    <source>
        <dbReference type="ARBA" id="ARBA00022448"/>
    </source>
</evidence>
<evidence type="ECO:0000313" key="5">
    <source>
        <dbReference type="EMBL" id="MDG0810958.1"/>
    </source>
</evidence>
<comment type="similarity">
    <text evidence="1">Belongs to the bacterial solute-binding protein 1 family.</text>
</comment>
<reference evidence="5" key="1">
    <citation type="submission" date="2022-10" db="EMBL/GenBank/DDBJ databases">
        <title>Comparative genomic analysis of Cohnella hashimotonis sp. nov., isolated from the International Space Station.</title>
        <authorList>
            <person name="Simpson A."/>
            <person name="Venkateswaran K."/>
        </authorList>
    </citation>
    <scope>NUCLEOTIDE SEQUENCE</scope>
    <source>
        <strain evidence="5">DSM 28161</strain>
    </source>
</reference>
<sequence length="586" mass="63798">MRALNKWLPVVGSTLAIAMVAACSNGNGKTSSPPIESDSNGSTSAPSASASPSGSASAPAGSELSGTFKISLPNASASVWNAVADAYMAKHPGVKIAVDNKPMDGYKEWLTSQFAAGTPDVDLAVINEVGSLQDDKKFVDFLPWLDKNNPYTGKAWKESLDLGTMGINLDALGENDHLYPLNFESVQIVWLYNKEIFDKSGVTQAPKTFNELIEAFKKIKAAGYIPLSLAGNSNSMWSGEAGWLVRVYGDQYMRDSVNVIRSQPNDYNFVPGVDDVWKYDPTDPYNDSNSKVTKNDLRVWKAIKDKTGPFKIEGNPQWKAFMENLKTLFQYTEPGFFGVNADQAYSLFLTGKAATMLTTPGAYWQLPKDLADEKKSGAKGGAKAFEYGFFNMPSMEGEGVLAPARTIQIPIGFYGLVSKDAKQTELGVDFMMYLTSPEGYKVYVTAIQNSKDASIAGAPALKDIELPEEMAKAFANFEPIGNTEGFTSANNMLARGLWDYQPSVQEWVGLIQQYFGGKMTIDQYLTKYQATVDKYLEPALKDKKEGAVRSGDAGAAAAGAEIRITRRPARAPAVRAGRRASKHRRG</sequence>
<keyword evidence="2" id="KW-0813">Transport</keyword>
<organism evidence="5 6">
    <name type="scientific">Cohnella rhizosphaerae</name>
    <dbReference type="NCBI Taxonomy" id="1457232"/>
    <lineage>
        <taxon>Bacteria</taxon>
        <taxon>Bacillati</taxon>
        <taxon>Bacillota</taxon>
        <taxon>Bacilli</taxon>
        <taxon>Bacillales</taxon>
        <taxon>Paenibacillaceae</taxon>
        <taxon>Cohnella</taxon>
    </lineage>
</organism>
<dbReference type="InterPro" id="IPR006059">
    <property type="entry name" value="SBP"/>
</dbReference>
<dbReference type="PANTHER" id="PTHR43649">
    <property type="entry name" value="ARABINOSE-BINDING PROTEIN-RELATED"/>
    <property type="match status" value="1"/>
</dbReference>
<name>A0A9X4QU14_9BACL</name>
<dbReference type="PROSITE" id="PS51257">
    <property type="entry name" value="PROKAR_LIPOPROTEIN"/>
    <property type="match status" value="1"/>
</dbReference>